<dbReference type="Proteomes" id="UP000020467">
    <property type="component" value="Unassembled WGS sequence"/>
</dbReference>
<proteinExistence type="predicted"/>
<feature type="region of interest" description="Disordered" evidence="1">
    <location>
        <begin position="631"/>
        <end position="689"/>
    </location>
</feature>
<keyword evidence="3" id="KW-1185">Reference proteome</keyword>
<reference evidence="2 3" key="1">
    <citation type="submission" date="2014-02" db="EMBL/GenBank/DDBJ databases">
        <title>The genome sequence of Colletotrichum fioriniae PJ7.</title>
        <authorList>
            <person name="Baroncelli R."/>
            <person name="Thon M.R."/>
        </authorList>
    </citation>
    <scope>NUCLEOTIDE SEQUENCE [LARGE SCALE GENOMIC DNA]</scope>
    <source>
        <strain evidence="2 3">PJ7</strain>
    </source>
</reference>
<feature type="compositionally biased region" description="Basic and acidic residues" evidence="1">
    <location>
        <begin position="252"/>
        <end position="264"/>
    </location>
</feature>
<dbReference type="KEGG" id="cfj:CFIO01_11399"/>
<evidence type="ECO:0000313" key="2">
    <source>
        <dbReference type="EMBL" id="EXF73311.1"/>
    </source>
</evidence>
<feature type="region of interest" description="Disordered" evidence="1">
    <location>
        <begin position="797"/>
        <end position="817"/>
    </location>
</feature>
<accession>A0A010QZB1</accession>
<feature type="region of interest" description="Disordered" evidence="1">
    <location>
        <begin position="587"/>
        <end position="606"/>
    </location>
</feature>
<feature type="compositionally biased region" description="Polar residues" evidence="1">
    <location>
        <begin position="17"/>
        <end position="35"/>
    </location>
</feature>
<dbReference type="OrthoDB" id="4847693at2759"/>
<feature type="compositionally biased region" description="Basic and acidic residues" evidence="1">
    <location>
        <begin position="592"/>
        <end position="606"/>
    </location>
</feature>
<feature type="region of interest" description="Disordered" evidence="1">
    <location>
        <begin position="179"/>
        <end position="452"/>
    </location>
</feature>
<feature type="region of interest" description="Disordered" evidence="1">
    <location>
        <begin position="483"/>
        <end position="526"/>
    </location>
</feature>
<evidence type="ECO:0000313" key="3">
    <source>
        <dbReference type="Proteomes" id="UP000020467"/>
    </source>
</evidence>
<feature type="compositionally biased region" description="Low complexity" evidence="1">
    <location>
        <begin position="198"/>
        <end position="219"/>
    </location>
</feature>
<organism evidence="2 3">
    <name type="scientific">Colletotrichum fioriniae PJ7</name>
    <dbReference type="NCBI Taxonomy" id="1445577"/>
    <lineage>
        <taxon>Eukaryota</taxon>
        <taxon>Fungi</taxon>
        <taxon>Dikarya</taxon>
        <taxon>Ascomycota</taxon>
        <taxon>Pezizomycotina</taxon>
        <taxon>Sordariomycetes</taxon>
        <taxon>Hypocreomycetidae</taxon>
        <taxon>Glomerellales</taxon>
        <taxon>Glomerellaceae</taxon>
        <taxon>Colletotrichum</taxon>
        <taxon>Colletotrichum acutatum species complex</taxon>
    </lineage>
</organism>
<feature type="region of interest" description="Disordered" evidence="1">
    <location>
        <begin position="1"/>
        <end position="110"/>
    </location>
</feature>
<evidence type="ECO:0000256" key="1">
    <source>
        <dbReference type="SAM" id="MobiDB-lite"/>
    </source>
</evidence>
<protein>
    <submittedName>
        <fullName evidence="2">Uncharacterized protein</fullName>
    </submittedName>
</protein>
<dbReference type="HOGENOM" id="CLU_345814_0_0_1"/>
<feature type="compositionally biased region" description="Basic and acidic residues" evidence="1">
    <location>
        <begin position="665"/>
        <end position="680"/>
    </location>
</feature>
<name>A0A010QZB1_9PEZI</name>
<feature type="compositionally biased region" description="Polar residues" evidence="1">
    <location>
        <begin position="806"/>
        <end position="817"/>
    </location>
</feature>
<dbReference type="EMBL" id="JARH01001071">
    <property type="protein sequence ID" value="EXF73311.1"/>
    <property type="molecule type" value="Genomic_DNA"/>
</dbReference>
<feature type="compositionally biased region" description="Polar residues" evidence="1">
    <location>
        <begin position="346"/>
        <end position="360"/>
    </location>
</feature>
<feature type="compositionally biased region" description="Polar residues" evidence="1">
    <location>
        <begin position="503"/>
        <end position="526"/>
    </location>
</feature>
<feature type="compositionally biased region" description="Low complexity" evidence="1">
    <location>
        <begin position="99"/>
        <end position="109"/>
    </location>
</feature>
<comment type="caution">
    <text evidence="2">The sequence shown here is derived from an EMBL/GenBank/DDBJ whole genome shotgun (WGS) entry which is preliminary data.</text>
</comment>
<feature type="compositionally biased region" description="Low complexity" evidence="1">
    <location>
        <begin position="287"/>
        <end position="300"/>
    </location>
</feature>
<dbReference type="AlphaFoldDB" id="A0A010QZB1"/>
<sequence>MASTATNDAPSDRIPSLQHTISSRPASYSNTQLVGSQARAPMESHLPISPTKTRCSPPKDFVREDMKPAPLRLSPKSKEIGELSGVSQQQPGAGFIKSATPTDEATTTERATDKLPIHQIQLKNPPLAAIVSKFEILDVMTDLEKQATTSHGALSVEVPRLPARNGVVHKELGVCIKSGLAKESPPGLGSEEVGELQSTPSPSEISPRRSSSCEPPSTSQTGIQPAVVQTAYFFDPFTGERRPDKPGGSADGRQRSLVAERRQMFEAPIDGVRKSLPLPIPGKNGVTPQTPTPTYTLPRTKTWKTRLSDIETPQDSSRARAEPPLDPRPVNADEQPKAAVEGGWTRSISKSLGYSAGQRTRPTREKTQREYTTASKGQRDRGKLFGLWPRAMDALHSRDASTSDSEQVATKAPDRPTDQVALETTQSVSRNSTRLSLPQSETFESQEKPNSGHATSIIMLPESSGNAATVTAQSKVASLRRLFDKSANDTGPKSGSRLRRSHTGPTKRSSAHGNSRTALRSGHEQQVQYEVSTDGAISRYPQSMAGAHVSKESTSSSLKDRINTLEAICRIDEEMRPSTNKMILAPRSKTAGPEREADSPKIHPETRFESLGFKRGREVWRKISASWEKGRLEEGKRDGNDHTKQKVAKSPEPPTWQGSYLTAARSDDKHLAKCSPEEPSTRSLAACASASTRDSPLRKSTSAIPRECLSTGASLDGCSAEEKGALPLSTTGPVAASNWWQLVSSSSHAPWKTRWDALSGDAHGISWGRWRTPRDRGIVAAGAKCRMHHPRPLSTVQLGKTRKAATRQSGTNISSSN</sequence>
<gene>
    <name evidence="2" type="ORF">CFIO01_11399</name>
</gene>
<feature type="compositionally biased region" description="Basic and acidic residues" evidence="1">
    <location>
        <begin position="631"/>
        <end position="644"/>
    </location>
</feature>
<feature type="compositionally biased region" description="Polar residues" evidence="1">
    <location>
        <begin position="422"/>
        <end position="452"/>
    </location>
</feature>